<evidence type="ECO:0000313" key="1">
    <source>
        <dbReference type="EMBL" id="KAH7930168.1"/>
    </source>
</evidence>
<comment type="caution">
    <text evidence="1">The sequence shown here is derived from an EMBL/GenBank/DDBJ whole genome shotgun (WGS) entry which is preliminary data.</text>
</comment>
<reference evidence="1" key="1">
    <citation type="journal article" date="2021" name="New Phytol.">
        <title>Evolutionary innovations through gain and loss of genes in the ectomycorrhizal Boletales.</title>
        <authorList>
            <person name="Wu G."/>
            <person name="Miyauchi S."/>
            <person name="Morin E."/>
            <person name="Kuo A."/>
            <person name="Drula E."/>
            <person name="Varga T."/>
            <person name="Kohler A."/>
            <person name="Feng B."/>
            <person name="Cao Y."/>
            <person name="Lipzen A."/>
            <person name="Daum C."/>
            <person name="Hundley H."/>
            <person name="Pangilinan J."/>
            <person name="Johnson J."/>
            <person name="Barry K."/>
            <person name="LaButti K."/>
            <person name="Ng V."/>
            <person name="Ahrendt S."/>
            <person name="Min B."/>
            <person name="Choi I.G."/>
            <person name="Park H."/>
            <person name="Plett J.M."/>
            <person name="Magnuson J."/>
            <person name="Spatafora J.W."/>
            <person name="Nagy L.G."/>
            <person name="Henrissat B."/>
            <person name="Grigoriev I.V."/>
            <person name="Yang Z.L."/>
            <person name="Xu J."/>
            <person name="Martin F.M."/>
        </authorList>
    </citation>
    <scope>NUCLEOTIDE SEQUENCE</scope>
    <source>
        <strain evidence="1">KUC20120723A-06</strain>
    </source>
</reference>
<organism evidence="1 2">
    <name type="scientific">Leucogyrophana mollusca</name>
    <dbReference type="NCBI Taxonomy" id="85980"/>
    <lineage>
        <taxon>Eukaryota</taxon>
        <taxon>Fungi</taxon>
        <taxon>Dikarya</taxon>
        <taxon>Basidiomycota</taxon>
        <taxon>Agaricomycotina</taxon>
        <taxon>Agaricomycetes</taxon>
        <taxon>Agaricomycetidae</taxon>
        <taxon>Boletales</taxon>
        <taxon>Boletales incertae sedis</taxon>
        <taxon>Leucogyrophana</taxon>
    </lineage>
</organism>
<name>A0ACB8BY35_9AGAM</name>
<dbReference type="EMBL" id="MU266334">
    <property type="protein sequence ID" value="KAH7930168.1"/>
    <property type="molecule type" value="Genomic_DNA"/>
</dbReference>
<evidence type="ECO:0000313" key="2">
    <source>
        <dbReference type="Proteomes" id="UP000790709"/>
    </source>
</evidence>
<protein>
    <submittedName>
        <fullName evidence="1">Uncharacterized protein</fullName>
    </submittedName>
</protein>
<sequence length="160" mass="18039">MAAGQPPLGSSTRVLIKALGNELFMHILQVDSARYSFYSRSKILYQCFADCATAPVHLYLFEILPLRFMPHAPISISLILLISLGPEPRLFRCLVPTDVPQDNTFSDLPLLQKTKGLFLWYGREGLSVAPLHTQQASPRRLQVMFYNVQTMARKGQESKS</sequence>
<gene>
    <name evidence="1" type="ORF">BV22DRAFT_1043367</name>
</gene>
<dbReference type="Proteomes" id="UP000790709">
    <property type="component" value="Unassembled WGS sequence"/>
</dbReference>
<keyword evidence="2" id="KW-1185">Reference proteome</keyword>
<proteinExistence type="predicted"/>
<accession>A0ACB8BY35</accession>